<protein>
    <submittedName>
        <fullName evidence="1">Uncharacterized protein</fullName>
    </submittedName>
</protein>
<comment type="caution">
    <text evidence="1">The sequence shown here is derived from an EMBL/GenBank/DDBJ whole genome shotgun (WGS) entry which is preliminary data.</text>
</comment>
<proteinExistence type="predicted"/>
<sequence length="93" mass="10740">MEGNLHFIGFGVSAAYFGDRSWLTFKATWTLELAWTLGFRGTYFGDHGTDDALSEILLVSAAWTLDFGDRLWLTWRRIGSRQFRGRLDLDFEL</sequence>
<evidence type="ECO:0000313" key="2">
    <source>
        <dbReference type="Proteomes" id="UP000615446"/>
    </source>
</evidence>
<accession>A0A8H3LV99</accession>
<dbReference type="EMBL" id="BLAL01000208">
    <property type="protein sequence ID" value="GES91904.1"/>
    <property type="molecule type" value="Genomic_DNA"/>
</dbReference>
<dbReference type="Proteomes" id="UP000615446">
    <property type="component" value="Unassembled WGS sequence"/>
</dbReference>
<name>A0A8H3LV99_9GLOM</name>
<organism evidence="1 2">
    <name type="scientific">Rhizophagus clarus</name>
    <dbReference type="NCBI Taxonomy" id="94130"/>
    <lineage>
        <taxon>Eukaryota</taxon>
        <taxon>Fungi</taxon>
        <taxon>Fungi incertae sedis</taxon>
        <taxon>Mucoromycota</taxon>
        <taxon>Glomeromycotina</taxon>
        <taxon>Glomeromycetes</taxon>
        <taxon>Glomerales</taxon>
        <taxon>Glomeraceae</taxon>
        <taxon>Rhizophagus</taxon>
    </lineage>
</organism>
<dbReference type="AlphaFoldDB" id="A0A8H3LV99"/>
<evidence type="ECO:0000313" key="1">
    <source>
        <dbReference type="EMBL" id="GES91904.1"/>
    </source>
</evidence>
<gene>
    <name evidence="1" type="ORF">RCL2_001870300</name>
</gene>
<reference evidence="1" key="1">
    <citation type="submission" date="2019-10" db="EMBL/GenBank/DDBJ databases">
        <title>Conservation and host-specific expression of non-tandemly repeated heterogenous ribosome RNA gene in arbuscular mycorrhizal fungi.</title>
        <authorList>
            <person name="Maeda T."/>
            <person name="Kobayashi Y."/>
            <person name="Nakagawa T."/>
            <person name="Ezawa T."/>
            <person name="Yamaguchi K."/>
            <person name="Bino T."/>
            <person name="Nishimoto Y."/>
            <person name="Shigenobu S."/>
            <person name="Kawaguchi M."/>
        </authorList>
    </citation>
    <scope>NUCLEOTIDE SEQUENCE</scope>
    <source>
        <strain evidence="1">HR1</strain>
    </source>
</reference>